<name>A0A6N6VY91_9BACT</name>
<dbReference type="OrthoDB" id="9789960at2"/>
<keyword evidence="1" id="KW-1133">Transmembrane helix</keyword>
<feature type="transmembrane region" description="Helical" evidence="1">
    <location>
        <begin position="180"/>
        <end position="198"/>
    </location>
</feature>
<dbReference type="Pfam" id="PF13450">
    <property type="entry name" value="NAD_binding_8"/>
    <property type="match status" value="1"/>
</dbReference>
<dbReference type="SUPFAM" id="SSF51905">
    <property type="entry name" value="FAD/NAD(P)-binding domain"/>
    <property type="match status" value="1"/>
</dbReference>
<evidence type="ECO:0000313" key="3">
    <source>
        <dbReference type="Proteomes" id="UP000437748"/>
    </source>
</evidence>
<dbReference type="EMBL" id="WFLM01000003">
    <property type="protein sequence ID" value="KAB8039075.1"/>
    <property type="molecule type" value="Genomic_DNA"/>
</dbReference>
<comment type="caution">
    <text evidence="2">The sequence shown here is derived from an EMBL/GenBank/DDBJ whole genome shotgun (WGS) entry which is preliminary data.</text>
</comment>
<evidence type="ECO:0000313" key="2">
    <source>
        <dbReference type="EMBL" id="KAB8039075.1"/>
    </source>
</evidence>
<accession>A0A6N6VY91</accession>
<dbReference type="Gene3D" id="3.50.50.60">
    <property type="entry name" value="FAD/NAD(P)-binding domain"/>
    <property type="match status" value="1"/>
</dbReference>
<dbReference type="GO" id="GO:0016116">
    <property type="term" value="P:carotenoid metabolic process"/>
    <property type="evidence" value="ECO:0007669"/>
    <property type="project" value="InterPro"/>
</dbReference>
<gene>
    <name evidence="2" type="ORF">GCL60_09480</name>
</gene>
<dbReference type="InterPro" id="IPR045892">
    <property type="entry name" value="CrtISO-like"/>
</dbReference>
<dbReference type="PANTHER" id="PTHR46313">
    <property type="match status" value="1"/>
</dbReference>
<protein>
    <submittedName>
        <fullName evidence="2">NAD(P)-binding protein</fullName>
    </submittedName>
</protein>
<sequence length="511" mass="59154">MKIEFDEEFDNVIIGAGAGGIAVAKLLSENSNKNNTVLFEQHFAPGGCGGYFARGNPKRVFDVGATQLVAIQNGEIQNKIYCLNKKEIIKFPDSEKIENIYFHFPNDNTSISIDSRANIKITDGKLEENEERVLKNIIHFSNLTSKEIWVNLKYIPKLPINSIKELFQNLAIFFRMKNKLILFSTFFLSYLTVCKLLGLKNNFKKSHDILNSLLLDTVQNKMKYVPWIFGSMGISILNYGIYRLNGGMRSYFMDLAFQIQDKGIKINYQHELLSIEEDKNGFILCILDRKKNIRKKILANKNLFLNITVWNFLKIYKEENSFKKKLSHKIKNKSSWGACALFGYFEHKETYPIGPWYHQIFFEENEIEELKSSLYLSVYKKEQNNNIRCFTATIHFKINQYDHQKKEFYKNKLIARIEKTLKIKIQNCEFASPSTYEKFTYRDKGKVGGMITNAYDIIFKSIPSVYKHPNKSSKLFFVGDSVFPGQGIVSSSISGVIAWERATNLKFSDLE</sequence>
<reference evidence="2 3" key="1">
    <citation type="submission" date="2019-10" db="EMBL/GenBank/DDBJ databases">
        <title>New species of Slilvanegrellaceae.</title>
        <authorList>
            <person name="Pitt A."/>
            <person name="Hahn M.W."/>
        </authorList>
    </citation>
    <scope>NUCLEOTIDE SEQUENCE [LARGE SCALE GENOMIC DNA]</scope>
    <source>
        <strain evidence="2 3">SP-Ram-0.45-NSY-1</strain>
    </source>
</reference>
<dbReference type="PANTHER" id="PTHR46313:SF3">
    <property type="entry name" value="PROLYCOPENE ISOMERASE, CHLOROPLASTIC"/>
    <property type="match status" value="1"/>
</dbReference>
<dbReference type="Proteomes" id="UP000437748">
    <property type="component" value="Unassembled WGS sequence"/>
</dbReference>
<feature type="transmembrane region" description="Helical" evidence="1">
    <location>
        <begin position="224"/>
        <end position="242"/>
    </location>
</feature>
<organism evidence="2 3">
    <name type="scientific">Silvanigrella paludirubra</name>
    <dbReference type="NCBI Taxonomy" id="2499159"/>
    <lineage>
        <taxon>Bacteria</taxon>
        <taxon>Pseudomonadati</taxon>
        <taxon>Bdellovibrionota</taxon>
        <taxon>Oligoflexia</taxon>
        <taxon>Silvanigrellales</taxon>
        <taxon>Silvanigrellaceae</taxon>
        <taxon>Silvanigrella</taxon>
    </lineage>
</organism>
<dbReference type="InterPro" id="IPR036188">
    <property type="entry name" value="FAD/NAD-bd_sf"/>
</dbReference>
<dbReference type="AlphaFoldDB" id="A0A6N6VY91"/>
<keyword evidence="3" id="KW-1185">Reference proteome</keyword>
<keyword evidence="1" id="KW-0472">Membrane</keyword>
<proteinExistence type="predicted"/>
<evidence type="ECO:0000256" key="1">
    <source>
        <dbReference type="SAM" id="Phobius"/>
    </source>
</evidence>
<dbReference type="RefSeq" id="WP_153420474.1">
    <property type="nucleotide sequence ID" value="NZ_WFLM01000003.1"/>
</dbReference>
<keyword evidence="1" id="KW-0812">Transmembrane</keyword>